<dbReference type="NCBIfam" id="TIGR00787">
    <property type="entry name" value="dctP"/>
    <property type="match status" value="1"/>
</dbReference>
<dbReference type="AlphaFoldDB" id="A0A261TTC2"/>
<dbReference type="InterPro" id="IPR018389">
    <property type="entry name" value="DctP_fam"/>
</dbReference>
<dbReference type="Proteomes" id="UP000216885">
    <property type="component" value="Unassembled WGS sequence"/>
</dbReference>
<comment type="caution">
    <text evidence="6">The sequence shown here is derived from an EMBL/GenBank/DDBJ whole genome shotgun (WGS) entry which is preliminary data.</text>
</comment>
<dbReference type="PIRSF" id="PIRSF006470">
    <property type="entry name" value="DctB"/>
    <property type="match status" value="1"/>
</dbReference>
<evidence type="ECO:0000256" key="4">
    <source>
        <dbReference type="ARBA" id="ARBA00022729"/>
    </source>
</evidence>
<dbReference type="RefSeq" id="WP_094822764.1">
    <property type="nucleotide sequence ID" value="NZ_NEVO01000014.1"/>
</dbReference>
<dbReference type="GO" id="GO:0055085">
    <property type="term" value="P:transmembrane transport"/>
    <property type="evidence" value="ECO:0007669"/>
    <property type="project" value="InterPro"/>
</dbReference>
<evidence type="ECO:0000256" key="2">
    <source>
        <dbReference type="ARBA" id="ARBA00009023"/>
    </source>
</evidence>
<evidence type="ECO:0008006" key="8">
    <source>
        <dbReference type="Google" id="ProtNLM"/>
    </source>
</evidence>
<dbReference type="NCBIfam" id="NF037995">
    <property type="entry name" value="TRAP_S1"/>
    <property type="match status" value="1"/>
</dbReference>
<dbReference type="EMBL" id="NEVQ01000020">
    <property type="protein sequence ID" value="OZI52879.1"/>
    <property type="molecule type" value="Genomic_DNA"/>
</dbReference>
<dbReference type="PANTHER" id="PTHR33376">
    <property type="match status" value="1"/>
</dbReference>
<keyword evidence="3" id="KW-0813">Transport</keyword>
<feature type="signal peptide" evidence="5">
    <location>
        <begin position="1"/>
        <end position="32"/>
    </location>
</feature>
<dbReference type="Pfam" id="PF03480">
    <property type="entry name" value="DctP"/>
    <property type="match status" value="1"/>
</dbReference>
<dbReference type="Gene3D" id="3.40.190.170">
    <property type="entry name" value="Bacterial extracellular solute-binding protein, family 7"/>
    <property type="match status" value="1"/>
</dbReference>
<accession>A0A261TTC2</accession>
<dbReference type="GO" id="GO:0030288">
    <property type="term" value="C:outer membrane-bounded periplasmic space"/>
    <property type="evidence" value="ECO:0007669"/>
    <property type="project" value="InterPro"/>
</dbReference>
<organism evidence="6 7">
    <name type="scientific">Bordetella genomosp. 4</name>
    <dbReference type="NCBI Taxonomy" id="463044"/>
    <lineage>
        <taxon>Bacteria</taxon>
        <taxon>Pseudomonadati</taxon>
        <taxon>Pseudomonadota</taxon>
        <taxon>Betaproteobacteria</taxon>
        <taxon>Burkholderiales</taxon>
        <taxon>Alcaligenaceae</taxon>
        <taxon>Bordetella</taxon>
    </lineage>
</organism>
<dbReference type="InterPro" id="IPR038404">
    <property type="entry name" value="TRAP_DctP_sf"/>
</dbReference>
<keyword evidence="7" id="KW-1185">Reference proteome</keyword>
<evidence type="ECO:0000313" key="6">
    <source>
        <dbReference type="EMBL" id="OZI52879.1"/>
    </source>
</evidence>
<reference evidence="6 7" key="1">
    <citation type="submission" date="2017-05" db="EMBL/GenBank/DDBJ databases">
        <title>Complete and WGS of Bordetella genogroups.</title>
        <authorList>
            <person name="Spilker T."/>
            <person name="LiPuma J."/>
        </authorList>
    </citation>
    <scope>NUCLEOTIDE SEQUENCE [LARGE SCALE GENOMIC DNA]</scope>
    <source>
        <strain evidence="6 7">AU9919</strain>
    </source>
</reference>
<comment type="subcellular location">
    <subcellularLocation>
        <location evidence="1">Cell envelope</location>
    </subcellularLocation>
</comment>
<dbReference type="OrthoDB" id="9794826at2"/>
<protein>
    <recommendedName>
        <fullName evidence="8">C4-dicarboxylate ABC transporter substrate-binding protein</fullName>
    </recommendedName>
</protein>
<proteinExistence type="inferred from homology"/>
<evidence type="ECO:0000256" key="3">
    <source>
        <dbReference type="ARBA" id="ARBA00022448"/>
    </source>
</evidence>
<keyword evidence="4 5" id="KW-0732">Signal</keyword>
<dbReference type="PANTHER" id="PTHR33376:SF4">
    <property type="entry name" value="SIALIC ACID-BINDING PERIPLASMIC PROTEIN SIAP"/>
    <property type="match status" value="1"/>
</dbReference>
<comment type="similarity">
    <text evidence="2">Belongs to the bacterial solute-binding protein 7 family.</text>
</comment>
<name>A0A261TTC2_9BORD</name>
<evidence type="ECO:0000313" key="7">
    <source>
        <dbReference type="Proteomes" id="UP000216885"/>
    </source>
</evidence>
<gene>
    <name evidence="6" type="ORF">CAL20_19640</name>
</gene>
<sequence length="338" mass="36680">MKSPTSLRFRAKPLFAALLSTMVVAVAPTAHAQAKKEWKISHSAHGDVTSEHHLVAWVFQSYLADHSDTLSARIYPTSALGDERAVFEAMQLGAGASCAVAGTAILNNFSKRVGVIDLPFLWKDYDHMNRALDGKVGDEIAADLEKSGFKVLAWTTNWGSRNVVTAKKTINKPEDLKGLKIRTIQSPVYVETINAMGANATPMSFGEVYTAMQTGVLDGFEHGSAVVVTNKLYEVAKNIAITNHFLGPAVFACSMNEWNQLTDAQKKVVMDGAKLASDINRSLAPIREKEALDFLRSKGVTITTVDTTVFREKATALQDKIAADIGGTELLAEIRAVQ</sequence>
<evidence type="ECO:0000256" key="5">
    <source>
        <dbReference type="SAM" id="SignalP"/>
    </source>
</evidence>
<dbReference type="CDD" id="cd13603">
    <property type="entry name" value="PBP2_TRAP_Siap_TeaA_like"/>
    <property type="match status" value="1"/>
</dbReference>
<evidence type="ECO:0000256" key="1">
    <source>
        <dbReference type="ARBA" id="ARBA00004196"/>
    </source>
</evidence>
<feature type="chain" id="PRO_5013125423" description="C4-dicarboxylate ABC transporter substrate-binding protein" evidence="5">
    <location>
        <begin position="33"/>
        <end position="338"/>
    </location>
</feature>
<dbReference type="InterPro" id="IPR004682">
    <property type="entry name" value="TRAP_DctP"/>
</dbReference>